<dbReference type="InterPro" id="IPR022890">
    <property type="entry name" value="Fd--NADP_Rdtase_type_2"/>
</dbReference>
<evidence type="ECO:0000256" key="3">
    <source>
        <dbReference type="ARBA" id="ARBA00022827"/>
    </source>
</evidence>
<keyword evidence="3 6" id="KW-0274">FAD</keyword>
<keyword evidence="5 6" id="KW-0560">Oxidoreductase</keyword>
<dbReference type="PRINTS" id="PR00469">
    <property type="entry name" value="PNDRDTASEII"/>
</dbReference>
<evidence type="ECO:0000256" key="4">
    <source>
        <dbReference type="ARBA" id="ARBA00022857"/>
    </source>
</evidence>
<evidence type="ECO:0000256" key="5">
    <source>
        <dbReference type="ARBA" id="ARBA00023002"/>
    </source>
</evidence>
<dbReference type="EC" id="1.18.1.2" evidence="6"/>
<dbReference type="GO" id="GO:0004324">
    <property type="term" value="F:ferredoxin-NADP+ reductase activity"/>
    <property type="evidence" value="ECO:0007669"/>
    <property type="project" value="UniProtKB-UniRule"/>
</dbReference>
<evidence type="ECO:0000256" key="2">
    <source>
        <dbReference type="ARBA" id="ARBA00022630"/>
    </source>
</evidence>
<dbReference type="PATRIC" id="fig|1246626.3.peg.4066"/>
<dbReference type="Pfam" id="PF07992">
    <property type="entry name" value="Pyr_redox_2"/>
    <property type="match status" value="1"/>
</dbReference>
<comment type="similarity">
    <text evidence="6">Belongs to the ferredoxin--NADP reductase type 2 family.</text>
</comment>
<comment type="cofactor">
    <cofactor evidence="6">
        <name>FAD</name>
        <dbReference type="ChEBI" id="CHEBI:57692"/>
    </cofactor>
    <text evidence="6">Binds 1 FAD per subunit.</text>
</comment>
<evidence type="ECO:0000313" key="8">
    <source>
        <dbReference type="EMBL" id="AIC96616.1"/>
    </source>
</evidence>
<dbReference type="STRING" id="1246626.BleG1_4081"/>
<feature type="binding site" evidence="6">
    <location>
        <position position="44"/>
    </location>
    <ligand>
        <name>FAD</name>
        <dbReference type="ChEBI" id="CHEBI:57692"/>
    </ligand>
</feature>
<proteinExistence type="inferred from homology"/>
<comment type="subunit">
    <text evidence="1 6">Homodimer.</text>
</comment>
<dbReference type="eggNOG" id="COG0492">
    <property type="taxonomic scope" value="Bacteria"/>
</dbReference>
<comment type="caution">
    <text evidence="6">Lacks conserved residue(s) required for the propagation of feature annotation.</text>
</comment>
<feature type="binding site" evidence="6">
    <location>
        <position position="88"/>
    </location>
    <ligand>
        <name>FAD</name>
        <dbReference type="ChEBI" id="CHEBI:57692"/>
    </ligand>
</feature>
<evidence type="ECO:0000256" key="6">
    <source>
        <dbReference type="HAMAP-Rule" id="MF_01685"/>
    </source>
</evidence>
<evidence type="ECO:0000259" key="7">
    <source>
        <dbReference type="Pfam" id="PF07992"/>
    </source>
</evidence>
<gene>
    <name evidence="8" type="ORF">BleG1_4081</name>
</gene>
<sequence>MQQNEMYDLTIIGAGPAGLYSTFYAGMRDLKVKLIEYNSELGGKILFYPEKIIWDVGGMPPTPGATLIDQLVNQANTFDPTICTNEHIEKMVREPDGMFTLFNDKGEKHYSKTVLLASGHGIPVMQKLELEGADRFEVANLHYTVTQIESFRDKRVLISGGGNAAVDWANELVGVAKEVIVCHRRHDFGGHEKNVAHMKSKVELRTPFQIKELHGERTSIDSVTLSHCDSELEERFDIDAVIVNHGMKMDGCFLMEAGLELEADGFVRVSPCMETSQPGIFAAGDVTRHAGKLQLISGAFVEGATAVNGVKQYLDPAATKQAFVSSHNEKFKQRNQEIKIEHKHKDKRKKLEFT</sequence>
<dbReference type="InterPro" id="IPR036188">
    <property type="entry name" value="FAD/NAD-bd_sf"/>
</dbReference>
<dbReference type="HAMAP" id="MF_01685">
    <property type="entry name" value="FENR2"/>
    <property type="match status" value="1"/>
</dbReference>
<dbReference type="GO" id="GO:0050661">
    <property type="term" value="F:NADP binding"/>
    <property type="evidence" value="ECO:0007669"/>
    <property type="project" value="UniProtKB-UniRule"/>
</dbReference>
<feature type="binding site" evidence="6">
    <location>
        <position position="285"/>
    </location>
    <ligand>
        <name>FAD</name>
        <dbReference type="ChEBI" id="CHEBI:57692"/>
    </ligand>
</feature>
<dbReference type="EMBL" id="CP003923">
    <property type="protein sequence ID" value="AIC96616.1"/>
    <property type="molecule type" value="Genomic_DNA"/>
</dbReference>
<dbReference type="InterPro" id="IPR023753">
    <property type="entry name" value="FAD/NAD-binding_dom"/>
</dbReference>
<dbReference type="InterPro" id="IPR050097">
    <property type="entry name" value="Ferredoxin-NADP_redctase_2"/>
</dbReference>
<keyword evidence="4 6" id="KW-0521">NADP</keyword>
<protein>
    <recommendedName>
        <fullName evidence="6">Ferredoxin--NADP reductase</fullName>
        <shortName evidence="6">FNR</shortName>
        <shortName evidence="6">Fd-NADP(+) reductase</shortName>
        <ecNumber evidence="6">1.18.1.2</ecNumber>
    </recommendedName>
</protein>
<feature type="binding site" evidence="6">
    <location>
        <position position="36"/>
    </location>
    <ligand>
        <name>FAD</name>
        <dbReference type="ChEBI" id="CHEBI:57692"/>
    </ligand>
</feature>
<name>A0A060LZG7_9BACI</name>
<evidence type="ECO:0000313" key="9">
    <source>
        <dbReference type="Proteomes" id="UP000027142"/>
    </source>
</evidence>
<dbReference type="SUPFAM" id="SSF51905">
    <property type="entry name" value="FAD/NAD(P)-binding domain"/>
    <property type="match status" value="1"/>
</dbReference>
<accession>A0A060LZG7</accession>
<dbReference type="Proteomes" id="UP000027142">
    <property type="component" value="Chromosome"/>
</dbReference>
<feature type="binding site" evidence="6">
    <location>
        <position position="48"/>
    </location>
    <ligand>
        <name>FAD</name>
        <dbReference type="ChEBI" id="CHEBI:57692"/>
    </ligand>
</feature>
<feature type="binding site" evidence="6">
    <location>
        <position position="326"/>
    </location>
    <ligand>
        <name>FAD</name>
        <dbReference type="ChEBI" id="CHEBI:57692"/>
    </ligand>
</feature>
<dbReference type="Gene3D" id="3.50.50.60">
    <property type="entry name" value="FAD/NAD(P)-binding domain"/>
    <property type="match status" value="2"/>
</dbReference>
<organism evidence="8 9">
    <name type="scientific">Shouchella lehensis G1</name>
    <dbReference type="NCBI Taxonomy" id="1246626"/>
    <lineage>
        <taxon>Bacteria</taxon>
        <taxon>Bacillati</taxon>
        <taxon>Bacillota</taxon>
        <taxon>Bacilli</taxon>
        <taxon>Bacillales</taxon>
        <taxon>Bacillaceae</taxon>
        <taxon>Shouchella</taxon>
    </lineage>
</organism>
<dbReference type="GO" id="GO:0050660">
    <property type="term" value="F:flavin adenine dinucleotide binding"/>
    <property type="evidence" value="ECO:0007669"/>
    <property type="project" value="UniProtKB-UniRule"/>
</dbReference>
<keyword evidence="2 6" id="KW-0285">Flavoprotein</keyword>
<feature type="domain" description="FAD/NAD(P)-binding" evidence="7">
    <location>
        <begin position="7"/>
        <end position="302"/>
    </location>
</feature>
<evidence type="ECO:0000256" key="1">
    <source>
        <dbReference type="ARBA" id="ARBA00011738"/>
    </source>
</evidence>
<dbReference type="PANTHER" id="PTHR48105">
    <property type="entry name" value="THIOREDOXIN REDUCTASE 1-RELATED-RELATED"/>
    <property type="match status" value="1"/>
</dbReference>
<dbReference type="KEGG" id="ble:BleG1_4081"/>
<reference evidence="8 9" key="1">
    <citation type="journal article" date="2014" name="Gene">
        <title>A comparative genomic analysis of the alkalitolerant soil bacterium Bacillus lehensis G1.</title>
        <authorList>
            <person name="Noor Y.M."/>
            <person name="Samsulrizal N.H."/>
            <person name="Jema'on N.A."/>
            <person name="Low K.O."/>
            <person name="Ramli A.N."/>
            <person name="Alias N.I."/>
            <person name="Damis S.I."/>
            <person name="Fuzi S.F."/>
            <person name="Isa M.N."/>
            <person name="Murad A.M."/>
            <person name="Raih M.F."/>
            <person name="Bakar F.D."/>
            <person name="Najimudin N."/>
            <person name="Mahadi N.M."/>
            <person name="Illias R.M."/>
        </authorList>
    </citation>
    <scope>NUCLEOTIDE SEQUENCE [LARGE SCALE GENOMIC DNA]</scope>
    <source>
        <strain evidence="8 9">G1</strain>
    </source>
</reference>
<keyword evidence="9" id="KW-1185">Reference proteome</keyword>
<dbReference type="AlphaFoldDB" id="A0A060LZG7"/>
<comment type="catalytic activity">
    <reaction evidence="6">
        <text>2 reduced [2Fe-2S]-[ferredoxin] + NADP(+) + H(+) = 2 oxidized [2Fe-2S]-[ferredoxin] + NADPH</text>
        <dbReference type="Rhea" id="RHEA:20125"/>
        <dbReference type="Rhea" id="RHEA-COMP:10000"/>
        <dbReference type="Rhea" id="RHEA-COMP:10001"/>
        <dbReference type="ChEBI" id="CHEBI:15378"/>
        <dbReference type="ChEBI" id="CHEBI:33737"/>
        <dbReference type="ChEBI" id="CHEBI:33738"/>
        <dbReference type="ChEBI" id="CHEBI:57783"/>
        <dbReference type="ChEBI" id="CHEBI:58349"/>
        <dbReference type="EC" id="1.18.1.2"/>
    </reaction>
</comment>
<dbReference type="PRINTS" id="PR00368">
    <property type="entry name" value="FADPNR"/>
</dbReference>
<dbReference type="HOGENOM" id="CLU_031864_5_5_9"/>